<organism evidence="1 2">
    <name type="scientific">Alcanivorax hongdengensis A-11-3</name>
    <dbReference type="NCBI Taxonomy" id="1177179"/>
    <lineage>
        <taxon>Bacteria</taxon>
        <taxon>Pseudomonadati</taxon>
        <taxon>Pseudomonadota</taxon>
        <taxon>Gammaproteobacteria</taxon>
        <taxon>Oceanospirillales</taxon>
        <taxon>Alcanivoracaceae</taxon>
        <taxon>Alcanivorax</taxon>
    </lineage>
</organism>
<dbReference type="Pfam" id="PF11225">
    <property type="entry name" value="DUF3024"/>
    <property type="match status" value="1"/>
</dbReference>
<dbReference type="EMBL" id="AMRJ01000020">
    <property type="protein sequence ID" value="EKF73758.1"/>
    <property type="molecule type" value="Genomic_DNA"/>
</dbReference>
<dbReference type="OrthoDB" id="1362002at2"/>
<dbReference type="AlphaFoldDB" id="L0WAF8"/>
<gene>
    <name evidence="1" type="ORF">A11A3_12368</name>
</gene>
<evidence type="ECO:0000313" key="1">
    <source>
        <dbReference type="EMBL" id="EKF73758.1"/>
    </source>
</evidence>
<dbReference type="STRING" id="1177179.A11A3_12368"/>
<evidence type="ECO:0000313" key="2">
    <source>
        <dbReference type="Proteomes" id="UP000010164"/>
    </source>
</evidence>
<dbReference type="RefSeq" id="WP_008929646.1">
    <property type="nucleotide sequence ID" value="NZ_AMRJ01000020.1"/>
</dbReference>
<dbReference type="eggNOG" id="ENOG5032TDX">
    <property type="taxonomic scope" value="Bacteria"/>
</dbReference>
<protein>
    <recommendedName>
        <fullName evidence="3">DUF3024 domain-containing protein</fullName>
    </recommendedName>
</protein>
<keyword evidence="2" id="KW-1185">Reference proteome</keyword>
<evidence type="ECO:0008006" key="3">
    <source>
        <dbReference type="Google" id="ProtNLM"/>
    </source>
</evidence>
<reference evidence="1 2" key="1">
    <citation type="journal article" date="2012" name="J. Bacteriol.">
        <title>Genome Sequence of the Alkane-Degrading Bacterium Alcanivorax hongdengensis Type Strain A-11-3.</title>
        <authorList>
            <person name="Lai Q."/>
            <person name="Shao Z."/>
        </authorList>
    </citation>
    <scope>NUCLEOTIDE SEQUENCE [LARGE SCALE GENOMIC DNA]</scope>
    <source>
        <strain evidence="1 2">A-11-3</strain>
    </source>
</reference>
<dbReference type="Proteomes" id="UP000010164">
    <property type="component" value="Unassembled WGS sequence"/>
</dbReference>
<proteinExistence type="predicted"/>
<name>L0WAF8_9GAMM</name>
<comment type="caution">
    <text evidence="1">The sequence shown here is derived from an EMBL/GenBank/DDBJ whole genome shotgun (WGS) entry which is preliminary data.</text>
</comment>
<sequence length="115" mass="13690">MAFSEIEIARYKKEVASYVEGKRPPAHVRKQLDIGFLINGQSVEIFEVRPRWNDPKEILRHPVAKATYVKSQKIWKVFWLRADLKWHRYEPNPTVRSLNQFLAVVEKDEYACFWG</sequence>
<accession>L0WAF8</accession>
<dbReference type="InterPro" id="IPR021388">
    <property type="entry name" value="DUF3024"/>
</dbReference>